<sequence>MADARMIEIENLSKRFGQLIVLDDVSLEVSKGENLVVFGRSGQGKSVLLKCIIGLLNPDSGNIIIDGKSIINLDLNELNKVRKNIGFLFQSAALYDSMTVRENLAFPLKRNFPNLTEKEINDKVEYTLELVSLEHAIDKMPSELSGGMKKRIGLARSIITDPRLMLYDEPTTGLDPITSKEISELILNLQNKFNMTSVIVTHDLICAEIIADRAIFLKDAKIAYEGTIEELTKSNDPFLKNFFSHELIKA</sequence>
<dbReference type="PROSITE" id="PS50893">
    <property type="entry name" value="ABC_TRANSPORTER_2"/>
    <property type="match status" value="1"/>
</dbReference>
<keyword evidence="6" id="KW-1185">Reference proteome</keyword>
<dbReference type="HOGENOM" id="CLU_000604_1_22_10"/>
<evidence type="ECO:0000313" key="6">
    <source>
        <dbReference type="Proteomes" id="UP000009011"/>
    </source>
</evidence>
<dbReference type="Pfam" id="PF00005">
    <property type="entry name" value="ABC_tran"/>
    <property type="match status" value="1"/>
</dbReference>
<dbReference type="InterPro" id="IPR003439">
    <property type="entry name" value="ABC_transporter-like_ATP-bd"/>
</dbReference>
<dbReference type="SMART" id="SM00382">
    <property type="entry name" value="AAA"/>
    <property type="match status" value="1"/>
</dbReference>
<accession>I6ZP12</accession>
<dbReference type="SUPFAM" id="SSF52540">
    <property type="entry name" value="P-loop containing nucleoside triphosphate hydrolases"/>
    <property type="match status" value="1"/>
</dbReference>
<gene>
    <name evidence="5" type="ordered locus">MROS_0526</name>
</gene>
<dbReference type="PANTHER" id="PTHR43023:SF6">
    <property type="entry name" value="INTERMEMBRANE PHOSPHOLIPID TRANSPORT SYSTEM ATP-BINDING PROTEIN MLAF"/>
    <property type="match status" value="1"/>
</dbReference>
<name>I6ZP12_MELRP</name>
<feature type="domain" description="ABC transporter" evidence="4">
    <location>
        <begin position="7"/>
        <end position="244"/>
    </location>
</feature>
<dbReference type="PROSITE" id="PS00211">
    <property type="entry name" value="ABC_TRANSPORTER_1"/>
    <property type="match status" value="1"/>
</dbReference>
<dbReference type="PATRIC" id="fig|1191523.3.peg.548"/>
<evidence type="ECO:0000313" key="5">
    <source>
        <dbReference type="EMBL" id="AFN73769.1"/>
    </source>
</evidence>
<dbReference type="InterPro" id="IPR003593">
    <property type="entry name" value="AAA+_ATPase"/>
</dbReference>
<dbReference type="GO" id="GO:0016887">
    <property type="term" value="F:ATP hydrolysis activity"/>
    <property type="evidence" value="ECO:0007669"/>
    <property type="project" value="InterPro"/>
</dbReference>
<keyword evidence="1" id="KW-0813">Transport</keyword>
<dbReference type="PANTHER" id="PTHR43023">
    <property type="entry name" value="PROTEIN TRIGALACTOSYLDIACYLGLYCEROL 3, CHLOROPLASTIC"/>
    <property type="match status" value="1"/>
</dbReference>
<evidence type="ECO:0000256" key="1">
    <source>
        <dbReference type="ARBA" id="ARBA00022448"/>
    </source>
</evidence>
<organism evidence="5 6">
    <name type="scientific">Melioribacter roseus (strain DSM 23840 / JCM 17771 / VKM B-2668 / P3M-2)</name>
    <dbReference type="NCBI Taxonomy" id="1191523"/>
    <lineage>
        <taxon>Bacteria</taxon>
        <taxon>Pseudomonadati</taxon>
        <taxon>Ignavibacteriota</taxon>
        <taxon>Ignavibacteria</taxon>
        <taxon>Ignavibacteriales</taxon>
        <taxon>Melioribacteraceae</taxon>
        <taxon>Melioribacter</taxon>
    </lineage>
</organism>
<dbReference type="KEGG" id="mro:MROS_0526"/>
<reference evidence="5 6" key="1">
    <citation type="journal article" date="2013" name="PLoS ONE">
        <title>Genomic analysis of Melioribacter roseus, facultatively anaerobic organotrophic bacterium representing a novel deep lineage within Bacteriodetes/Chlorobi group.</title>
        <authorList>
            <person name="Kadnikov V.V."/>
            <person name="Mardanov A.V."/>
            <person name="Podosokorskaya O.A."/>
            <person name="Gavrilov S.N."/>
            <person name="Kublanov I.V."/>
            <person name="Beletsky A.V."/>
            <person name="Bonch-Osmolovskaya E.A."/>
            <person name="Ravin N.V."/>
        </authorList>
    </citation>
    <scope>NUCLEOTIDE SEQUENCE [LARGE SCALE GENOMIC DNA]</scope>
    <source>
        <strain evidence="6">JCM 17771 / P3M-2</strain>
    </source>
</reference>
<proteinExistence type="predicted"/>
<keyword evidence="3 5" id="KW-0067">ATP-binding</keyword>
<dbReference type="GO" id="GO:0005524">
    <property type="term" value="F:ATP binding"/>
    <property type="evidence" value="ECO:0007669"/>
    <property type="project" value="UniProtKB-KW"/>
</dbReference>
<dbReference type="Gene3D" id="3.40.50.300">
    <property type="entry name" value="P-loop containing nucleotide triphosphate hydrolases"/>
    <property type="match status" value="1"/>
</dbReference>
<evidence type="ECO:0000259" key="4">
    <source>
        <dbReference type="PROSITE" id="PS50893"/>
    </source>
</evidence>
<evidence type="ECO:0000256" key="2">
    <source>
        <dbReference type="ARBA" id="ARBA00022741"/>
    </source>
</evidence>
<dbReference type="EMBL" id="CP003557">
    <property type="protein sequence ID" value="AFN73769.1"/>
    <property type="molecule type" value="Genomic_DNA"/>
</dbReference>
<evidence type="ECO:0000256" key="3">
    <source>
        <dbReference type="ARBA" id="ARBA00022840"/>
    </source>
</evidence>
<dbReference type="eggNOG" id="COG1127">
    <property type="taxonomic scope" value="Bacteria"/>
</dbReference>
<dbReference type="CDD" id="cd03261">
    <property type="entry name" value="ABC_Org_Solvent_Resistant"/>
    <property type="match status" value="1"/>
</dbReference>
<protein>
    <submittedName>
        <fullName evidence="5">Putative ABC transport system ATP-binding protein</fullName>
    </submittedName>
</protein>
<dbReference type="InterPro" id="IPR017871">
    <property type="entry name" value="ABC_transporter-like_CS"/>
</dbReference>
<keyword evidence="2" id="KW-0547">Nucleotide-binding</keyword>
<dbReference type="InterPro" id="IPR027417">
    <property type="entry name" value="P-loop_NTPase"/>
</dbReference>
<dbReference type="AlphaFoldDB" id="I6ZP12"/>
<dbReference type="Proteomes" id="UP000009011">
    <property type="component" value="Chromosome"/>
</dbReference>
<dbReference type="STRING" id="1191523.MROS_0526"/>